<sequence length="142" mass="17287">MKQNNNKLDRMDHIIHCIDKGLSESESLAYLKSHGYPMEKTKFYKLLKKLREHRINFIKYLLSDEFRNKEKNEMETLPVIKKEYWKNYDAESDPLKKFRILKQILNLVTQKTTVDDLIKYVRKEQKILQKFIKDQSHLNFHN</sequence>
<dbReference type="GeneID" id="13724445"/>
<evidence type="ECO:0000313" key="1">
    <source>
        <dbReference type="EMBL" id="AFS81465.1"/>
    </source>
</evidence>
<reference evidence="1 2" key="1">
    <citation type="journal article" date="2012" name="J. Bacteriol.">
        <title>Draft Genome Sequence of an Ammonia-Oxidizing Archaeon, "Candidatus Nitrosopumilus koreensis" AR1, from Marine Sediment.</title>
        <authorList>
            <person name="Park S.J."/>
            <person name="Kim J.G."/>
            <person name="Jung M.Y."/>
            <person name="Kim S.J."/>
            <person name="Cha I.T."/>
            <person name="Kwon K."/>
            <person name="Lee J.H."/>
            <person name="Rhee S.K."/>
        </authorList>
    </citation>
    <scope>NUCLEOTIDE SEQUENCE [LARGE SCALE GENOMIC DNA]</scope>
    <source>
        <strain evidence="1 2">AR1</strain>
    </source>
</reference>
<gene>
    <name evidence="1" type="ORF">NKOR_08020</name>
</gene>
<accession>K0B934</accession>
<dbReference type="KEGG" id="nkr:NKOR_08020"/>
<organism evidence="1 2">
    <name type="scientific">Candidatus Nitrosopumilus koreensis AR1</name>
    <dbReference type="NCBI Taxonomy" id="1229908"/>
    <lineage>
        <taxon>Archaea</taxon>
        <taxon>Nitrososphaerota</taxon>
        <taxon>Nitrososphaeria</taxon>
        <taxon>Nitrosopumilales</taxon>
        <taxon>Nitrosopumilaceae</taxon>
        <taxon>Nitrosopumilus</taxon>
    </lineage>
</organism>
<dbReference type="EMBL" id="CP003842">
    <property type="protein sequence ID" value="AFS81465.1"/>
    <property type="molecule type" value="Genomic_DNA"/>
</dbReference>
<dbReference type="RefSeq" id="WP_014963844.1">
    <property type="nucleotide sequence ID" value="NC_018655.1"/>
</dbReference>
<dbReference type="HOGENOM" id="CLU_1811356_0_0_2"/>
<keyword evidence="2" id="KW-1185">Reference proteome</keyword>
<evidence type="ECO:0000313" key="2">
    <source>
        <dbReference type="Proteomes" id="UP000006101"/>
    </source>
</evidence>
<protein>
    <submittedName>
        <fullName evidence="1">Uncharacterized protein</fullName>
    </submittedName>
</protein>
<name>K0B934_9ARCH</name>
<proteinExistence type="predicted"/>
<dbReference type="AlphaFoldDB" id="K0B934"/>
<dbReference type="Proteomes" id="UP000006101">
    <property type="component" value="Chromosome"/>
</dbReference>